<keyword evidence="2" id="KW-0564">Palmitate</keyword>
<comment type="subcellular location">
    <subcellularLocation>
        <location evidence="2">Cell membrane</location>
        <topology evidence="2">Lipid-anchor</topology>
    </subcellularLocation>
</comment>
<dbReference type="Gene3D" id="1.20.1600.10">
    <property type="entry name" value="Outer membrane efflux proteins (OEP)"/>
    <property type="match status" value="1"/>
</dbReference>
<gene>
    <name evidence="3" type="ORF">GCM10007925_03800</name>
</gene>
<dbReference type="EMBL" id="BSOO01000003">
    <property type="protein sequence ID" value="GLR46669.1"/>
    <property type="molecule type" value="Genomic_DNA"/>
</dbReference>
<dbReference type="PANTHER" id="PTHR30203">
    <property type="entry name" value="OUTER MEMBRANE CATION EFFLUX PROTEIN"/>
    <property type="match status" value="1"/>
</dbReference>
<keyword evidence="2" id="KW-0732">Signal</keyword>
<reference evidence="4" key="1">
    <citation type="journal article" date="2019" name="Int. J. Syst. Evol. Microbiol.">
        <title>The Global Catalogue of Microorganisms (GCM) 10K type strain sequencing project: providing services to taxonomists for standard genome sequencing and annotation.</title>
        <authorList>
            <consortium name="The Broad Institute Genomics Platform"/>
            <consortium name="The Broad Institute Genome Sequencing Center for Infectious Disease"/>
            <person name="Wu L."/>
            <person name="Ma J."/>
        </authorList>
    </citation>
    <scope>NUCLEOTIDE SEQUENCE [LARGE SCALE GENOMIC DNA]</scope>
    <source>
        <strain evidence="4">NBRC 102146</strain>
    </source>
</reference>
<keyword evidence="2" id="KW-0812">Transmembrane</keyword>
<dbReference type="NCBIfam" id="TIGR01845">
    <property type="entry name" value="outer_NodT"/>
    <property type="match status" value="1"/>
</dbReference>
<dbReference type="InterPro" id="IPR003423">
    <property type="entry name" value="OMP_efflux"/>
</dbReference>
<comment type="similarity">
    <text evidence="1 2">Belongs to the outer membrane factor (OMF) (TC 1.B.17) family.</text>
</comment>
<evidence type="ECO:0008006" key="5">
    <source>
        <dbReference type="Google" id="ProtNLM"/>
    </source>
</evidence>
<evidence type="ECO:0000313" key="4">
    <source>
        <dbReference type="Proteomes" id="UP001156703"/>
    </source>
</evidence>
<keyword evidence="2" id="KW-0449">Lipoprotein</keyword>
<dbReference type="InterPro" id="IPR010131">
    <property type="entry name" value="MdtP/NodT-like"/>
</dbReference>
<feature type="signal peptide" evidence="2">
    <location>
        <begin position="1"/>
        <end position="20"/>
    </location>
</feature>
<proteinExistence type="inferred from homology"/>
<keyword evidence="4" id="KW-1185">Reference proteome</keyword>
<protein>
    <recommendedName>
        <fullName evidence="5">Efflux transporter, outer membrane factor (OMF) lipoprotein, NodT family</fullName>
    </recommendedName>
</protein>
<dbReference type="SUPFAM" id="SSF56954">
    <property type="entry name" value="Outer membrane efflux proteins (OEP)"/>
    <property type="match status" value="1"/>
</dbReference>
<organism evidence="3 4">
    <name type="scientific">Sphingomonas astaxanthinifaciens DSM 22298</name>
    <dbReference type="NCBI Taxonomy" id="1123267"/>
    <lineage>
        <taxon>Bacteria</taxon>
        <taxon>Pseudomonadati</taxon>
        <taxon>Pseudomonadota</taxon>
        <taxon>Alphaproteobacteria</taxon>
        <taxon>Sphingomonadales</taxon>
        <taxon>Sphingomonadaceae</taxon>
        <taxon>Sphingomonas</taxon>
    </lineage>
</organism>
<dbReference type="PROSITE" id="PS51257">
    <property type="entry name" value="PROKAR_LIPOPROTEIN"/>
    <property type="match status" value="1"/>
</dbReference>
<evidence type="ECO:0000256" key="1">
    <source>
        <dbReference type="ARBA" id="ARBA00007613"/>
    </source>
</evidence>
<dbReference type="PANTHER" id="PTHR30203:SF33">
    <property type="entry name" value="BLR4455 PROTEIN"/>
    <property type="match status" value="1"/>
</dbReference>
<keyword evidence="2" id="KW-1134">Transmembrane beta strand</keyword>
<evidence type="ECO:0000256" key="2">
    <source>
        <dbReference type="RuleBase" id="RU362097"/>
    </source>
</evidence>
<sequence>MRRALGPLAAAGLLAACVPATPPLPEGVAVIPNSGWRTPLTATVPLDKAWWNGFGDPVLTALVETALANNSDIAIAAARVREARAQEQIARAAFLPSLDAGVGVQEARTVSPFGTPSTNTSAQPLLQASYELDLFGRVRETASAARSAYLASAAARDAAALSVAGATASGYLTLRGLDSRLAIAEQTVASRTEALRISRNRARVGYTSDLELRQAEAEYRSTTQLLPQLRLAIARQENALALLTGTTPRDVIRGRSLAELRPLPVPALLPSELLRRRPDIASAEYQVAASDSSLAAARAQFLPRINLAASLGAVISGALGDPVSIWSLGASVLAPIFQGGRLSGNLNASAARRDQALFTYRKTALTAFREVDDALAAVRRLGEQRRELSLQRVALADALRHATNRYEAGYTSYLEQLDAQRALLATDLNLAQLRTDELNATVALYQAMGGGWSGPPAP</sequence>
<dbReference type="RefSeq" id="WP_029942046.1">
    <property type="nucleotide sequence ID" value="NZ_BSOO01000003.1"/>
</dbReference>
<name>A0ABQ5Z3Y9_9SPHN</name>
<feature type="chain" id="PRO_5044993108" description="Efflux transporter, outer membrane factor (OMF) lipoprotein, NodT family" evidence="2">
    <location>
        <begin position="21"/>
        <end position="458"/>
    </location>
</feature>
<keyword evidence="2" id="KW-0472">Membrane</keyword>
<dbReference type="Pfam" id="PF02321">
    <property type="entry name" value="OEP"/>
    <property type="match status" value="2"/>
</dbReference>
<accession>A0ABQ5Z3Y9</accession>
<evidence type="ECO:0000313" key="3">
    <source>
        <dbReference type="EMBL" id="GLR46669.1"/>
    </source>
</evidence>
<comment type="caution">
    <text evidence="3">The sequence shown here is derived from an EMBL/GenBank/DDBJ whole genome shotgun (WGS) entry which is preliminary data.</text>
</comment>
<dbReference type="Gene3D" id="2.20.200.10">
    <property type="entry name" value="Outer membrane efflux proteins (OEP)"/>
    <property type="match status" value="1"/>
</dbReference>
<dbReference type="Proteomes" id="UP001156703">
    <property type="component" value="Unassembled WGS sequence"/>
</dbReference>